<dbReference type="AlphaFoldDB" id="A0A3P6SYR7"/>
<dbReference type="PANTHER" id="PTHR12876">
    <property type="entry name" value="N4BP1-RELATED"/>
    <property type="match status" value="1"/>
</dbReference>
<dbReference type="GO" id="GO:0005634">
    <property type="term" value="C:nucleus"/>
    <property type="evidence" value="ECO:0007669"/>
    <property type="project" value="TreeGrafter"/>
</dbReference>
<protein>
    <recommendedName>
        <fullName evidence="2">RNase NYN domain-containing protein</fullName>
    </recommendedName>
</protein>
<dbReference type="OrthoDB" id="392925at2759"/>
<dbReference type="GO" id="GO:0036464">
    <property type="term" value="C:cytoplasmic ribonucleoprotein granule"/>
    <property type="evidence" value="ECO:0007669"/>
    <property type="project" value="TreeGrafter"/>
</dbReference>
<feature type="compositionally biased region" description="Basic and acidic residues" evidence="1">
    <location>
        <begin position="417"/>
        <end position="457"/>
    </location>
</feature>
<evidence type="ECO:0000313" key="3">
    <source>
        <dbReference type="EMBL" id="VDK75283.1"/>
    </source>
</evidence>
<dbReference type="Proteomes" id="UP000277928">
    <property type="component" value="Unassembled WGS sequence"/>
</dbReference>
<feature type="region of interest" description="Disordered" evidence="1">
    <location>
        <begin position="344"/>
        <end position="383"/>
    </location>
</feature>
<organism evidence="3 4">
    <name type="scientific">Litomosoides sigmodontis</name>
    <name type="common">Filarial nematode worm</name>
    <dbReference type="NCBI Taxonomy" id="42156"/>
    <lineage>
        <taxon>Eukaryota</taxon>
        <taxon>Metazoa</taxon>
        <taxon>Ecdysozoa</taxon>
        <taxon>Nematoda</taxon>
        <taxon>Chromadorea</taxon>
        <taxon>Rhabditida</taxon>
        <taxon>Spirurina</taxon>
        <taxon>Spiruromorpha</taxon>
        <taxon>Filarioidea</taxon>
        <taxon>Onchocercidae</taxon>
        <taxon>Litomosoides</taxon>
    </lineage>
</organism>
<evidence type="ECO:0000259" key="2">
    <source>
        <dbReference type="Pfam" id="PF11977"/>
    </source>
</evidence>
<name>A0A3P6SYR7_LITSI</name>
<dbReference type="STRING" id="42156.A0A3P6SYR7"/>
<dbReference type="Gene3D" id="3.40.50.11980">
    <property type="match status" value="1"/>
</dbReference>
<feature type="region of interest" description="Disordered" evidence="1">
    <location>
        <begin position="403"/>
        <end position="478"/>
    </location>
</feature>
<sequence length="537" mass="60800">MSTMVNLQNDQLPLSLIYNSSTNKVVERSQTHLLRPIFINGVEVGFAYAKGANVAKKLNARGITICLWYFISRGHQAQALLPFCFKSYPDKSNHWDELMALYHLNLVEFTPGFGSDKYVEVNRIMATRTRQYGGCMVARSQMHAIVEQNPILDRTVEQKLLMPSFNGNDIIFPIDGPLGRNGCTLAETLICKLDDPEWSRCISQQMSRCDQQIWMTNLANIMNNPHYERIARKVCRHQSITFGVIPYGYPSSEESLLLVRAPRTNLPGSTGFSKLRRRTSQNQFPDDNGYYQRPGYNNAHHFSNRPRNWTSSNSSFNTNQHFIPSYQRNQRKYDEKKVPYIGHPNSIYRLNAPPCNPDSNDSRNAGPGPSYRPKSAEADKRNRFTNICGYSKARPAHYRNSNLIGAKDGVKNQAKQTVRDECGSTKYKEQGQEKNCEDEEKEKKQKYKQDEEEKEAVQKVNAGVSPEEANNQPADGEKNAASVLDDIGKGYSPVPYGASLIKNEMVISSTSDCADLINFSDSDLESEQGLREAEILM</sequence>
<dbReference type="InterPro" id="IPR021869">
    <property type="entry name" value="RNase_Zc3h12_NYN"/>
</dbReference>
<gene>
    <name evidence="3" type="ORF">NLS_LOCUS2839</name>
</gene>
<dbReference type="Pfam" id="PF11977">
    <property type="entry name" value="RNase_Zc3h12a"/>
    <property type="match status" value="1"/>
</dbReference>
<evidence type="ECO:0000256" key="1">
    <source>
        <dbReference type="SAM" id="MobiDB-lite"/>
    </source>
</evidence>
<dbReference type="OMA" id="RSQMHAI"/>
<proteinExistence type="predicted"/>
<dbReference type="PANTHER" id="PTHR12876:SF40">
    <property type="entry name" value="RNASE NYN DOMAIN-CONTAINING PROTEIN"/>
    <property type="match status" value="1"/>
</dbReference>
<reference evidence="3 4" key="1">
    <citation type="submission" date="2018-08" db="EMBL/GenBank/DDBJ databases">
        <authorList>
            <person name="Laetsch R D."/>
            <person name="Stevens L."/>
            <person name="Kumar S."/>
            <person name="Blaxter L. M."/>
        </authorList>
    </citation>
    <scope>NUCLEOTIDE SEQUENCE [LARGE SCALE GENOMIC DNA]</scope>
</reference>
<feature type="domain" description="RNase NYN" evidence="2">
    <location>
        <begin position="34"/>
        <end position="186"/>
    </location>
</feature>
<dbReference type="GO" id="GO:0004521">
    <property type="term" value="F:RNA endonuclease activity"/>
    <property type="evidence" value="ECO:0007669"/>
    <property type="project" value="TreeGrafter"/>
</dbReference>
<accession>A0A3P6SYR7</accession>
<dbReference type="EMBL" id="UYRX01000139">
    <property type="protein sequence ID" value="VDK75283.1"/>
    <property type="molecule type" value="Genomic_DNA"/>
</dbReference>
<dbReference type="GO" id="GO:0003729">
    <property type="term" value="F:mRNA binding"/>
    <property type="evidence" value="ECO:0007669"/>
    <property type="project" value="TreeGrafter"/>
</dbReference>
<evidence type="ECO:0000313" key="4">
    <source>
        <dbReference type="Proteomes" id="UP000277928"/>
    </source>
</evidence>
<keyword evidence="4" id="KW-1185">Reference proteome</keyword>
<dbReference type="InterPro" id="IPR051101">
    <property type="entry name" value="ZC3H12/N4BP1_RNase_Reg"/>
</dbReference>
<feature type="region of interest" description="Disordered" evidence="1">
    <location>
        <begin position="268"/>
        <end position="316"/>
    </location>
</feature>